<reference evidence="1 2" key="1">
    <citation type="submission" date="2019-01" db="EMBL/GenBank/DDBJ databases">
        <title>Sequencing of cultivated peanut Arachis hypogaea provides insights into genome evolution and oil improvement.</title>
        <authorList>
            <person name="Chen X."/>
        </authorList>
    </citation>
    <scope>NUCLEOTIDE SEQUENCE [LARGE SCALE GENOMIC DNA]</scope>
    <source>
        <strain evidence="2">cv. Fuhuasheng</strain>
        <tissue evidence="1">Leaves</tissue>
    </source>
</reference>
<sequence length="116" mass="13790">MSLNKNEREKEDLMVMNLAKAKRWRRCSKCRIYVEKNKECSHISCSHKMINNNNIILDKNLRQLPLEENLTRLGNISLGIYRMKYHLAKIPGQIKVCSKVTEEVELQFKRILMEKK</sequence>
<organism evidence="1 2">
    <name type="scientific">Arachis hypogaea</name>
    <name type="common">Peanut</name>
    <dbReference type="NCBI Taxonomy" id="3818"/>
    <lineage>
        <taxon>Eukaryota</taxon>
        <taxon>Viridiplantae</taxon>
        <taxon>Streptophyta</taxon>
        <taxon>Embryophyta</taxon>
        <taxon>Tracheophyta</taxon>
        <taxon>Spermatophyta</taxon>
        <taxon>Magnoliopsida</taxon>
        <taxon>eudicotyledons</taxon>
        <taxon>Gunneridae</taxon>
        <taxon>Pentapetalae</taxon>
        <taxon>rosids</taxon>
        <taxon>fabids</taxon>
        <taxon>Fabales</taxon>
        <taxon>Fabaceae</taxon>
        <taxon>Papilionoideae</taxon>
        <taxon>50 kb inversion clade</taxon>
        <taxon>dalbergioids sensu lato</taxon>
        <taxon>Dalbergieae</taxon>
        <taxon>Pterocarpus clade</taxon>
        <taxon>Arachis</taxon>
    </lineage>
</organism>
<proteinExistence type="predicted"/>
<gene>
    <name evidence="1" type="ORF">Ahy_B02g057842</name>
</gene>
<dbReference type="AlphaFoldDB" id="A0A445AD18"/>
<accession>A0A445AD18</accession>
<comment type="caution">
    <text evidence="1">The sequence shown here is derived from an EMBL/GenBank/DDBJ whole genome shotgun (WGS) entry which is preliminary data.</text>
</comment>
<protein>
    <submittedName>
        <fullName evidence="1">Uncharacterized protein</fullName>
    </submittedName>
</protein>
<dbReference type="Gene3D" id="1.20.120.1750">
    <property type="match status" value="1"/>
</dbReference>
<evidence type="ECO:0000313" key="1">
    <source>
        <dbReference type="EMBL" id="RYR24346.1"/>
    </source>
</evidence>
<keyword evidence="2" id="KW-1185">Reference proteome</keyword>
<evidence type="ECO:0000313" key="2">
    <source>
        <dbReference type="Proteomes" id="UP000289738"/>
    </source>
</evidence>
<dbReference type="Proteomes" id="UP000289738">
    <property type="component" value="Chromosome B02"/>
</dbReference>
<dbReference type="SUPFAM" id="SSF57850">
    <property type="entry name" value="RING/U-box"/>
    <property type="match status" value="1"/>
</dbReference>
<name>A0A445AD18_ARAHY</name>
<dbReference type="EMBL" id="SDMP01000012">
    <property type="protein sequence ID" value="RYR24346.1"/>
    <property type="molecule type" value="Genomic_DNA"/>
</dbReference>